<reference evidence="1" key="2">
    <citation type="submission" date="2023-05" db="EMBL/GenBank/DDBJ databases">
        <authorList>
            <person name="Schelkunov M.I."/>
        </authorList>
    </citation>
    <scope>NUCLEOTIDE SEQUENCE</scope>
    <source>
        <strain evidence="1">Hsosn_3</strain>
        <tissue evidence="1">Leaf</tissue>
    </source>
</reference>
<gene>
    <name evidence="1" type="ORF">POM88_053329</name>
</gene>
<keyword evidence="2" id="KW-1185">Reference proteome</keyword>
<dbReference type="Gene3D" id="3.40.50.150">
    <property type="entry name" value="Vaccinia Virus protein VP39"/>
    <property type="match status" value="1"/>
</dbReference>
<comment type="caution">
    <text evidence="1">The sequence shown here is derived from an EMBL/GenBank/DDBJ whole genome shotgun (WGS) entry which is preliminary data.</text>
</comment>
<evidence type="ECO:0000313" key="2">
    <source>
        <dbReference type="Proteomes" id="UP001237642"/>
    </source>
</evidence>
<proteinExistence type="predicted"/>
<organism evidence="1 2">
    <name type="scientific">Heracleum sosnowskyi</name>
    <dbReference type="NCBI Taxonomy" id="360622"/>
    <lineage>
        <taxon>Eukaryota</taxon>
        <taxon>Viridiplantae</taxon>
        <taxon>Streptophyta</taxon>
        <taxon>Embryophyta</taxon>
        <taxon>Tracheophyta</taxon>
        <taxon>Spermatophyta</taxon>
        <taxon>Magnoliopsida</taxon>
        <taxon>eudicotyledons</taxon>
        <taxon>Gunneridae</taxon>
        <taxon>Pentapetalae</taxon>
        <taxon>asterids</taxon>
        <taxon>campanulids</taxon>
        <taxon>Apiales</taxon>
        <taxon>Apiaceae</taxon>
        <taxon>Apioideae</taxon>
        <taxon>apioid superclade</taxon>
        <taxon>Tordylieae</taxon>
        <taxon>Tordyliinae</taxon>
        <taxon>Heracleum</taxon>
    </lineage>
</organism>
<dbReference type="InterPro" id="IPR029063">
    <property type="entry name" value="SAM-dependent_MTases_sf"/>
</dbReference>
<dbReference type="EMBL" id="JAUIZM010000017">
    <property type="protein sequence ID" value="KAK1352390.1"/>
    <property type="molecule type" value="Genomic_DNA"/>
</dbReference>
<protein>
    <submittedName>
        <fullName evidence="1">Uncharacterized protein</fullName>
    </submittedName>
</protein>
<dbReference type="SUPFAM" id="SSF53335">
    <property type="entry name" value="S-adenosyl-L-methionine-dependent methyltransferases"/>
    <property type="match status" value="1"/>
</dbReference>
<name>A0AAD8GQJ0_9APIA</name>
<dbReference type="Proteomes" id="UP001237642">
    <property type="component" value="Unassembled WGS sequence"/>
</dbReference>
<reference evidence="1" key="1">
    <citation type="submission" date="2023-02" db="EMBL/GenBank/DDBJ databases">
        <title>Genome of toxic invasive species Heracleum sosnowskyi carries increased number of genes despite the absence of recent whole-genome duplications.</title>
        <authorList>
            <person name="Schelkunov M."/>
            <person name="Shtratnikova V."/>
            <person name="Makarenko M."/>
            <person name="Klepikova A."/>
            <person name="Omelchenko D."/>
            <person name="Novikova G."/>
            <person name="Obukhova E."/>
            <person name="Bogdanov V."/>
            <person name="Penin A."/>
            <person name="Logacheva M."/>
        </authorList>
    </citation>
    <scope>NUCLEOTIDE SEQUENCE</scope>
    <source>
        <strain evidence="1">Hsosn_3</strain>
        <tissue evidence="1">Leaf</tissue>
    </source>
</reference>
<accession>A0AAD8GQJ0</accession>
<dbReference type="AlphaFoldDB" id="A0AAD8GQJ0"/>
<evidence type="ECO:0000313" key="1">
    <source>
        <dbReference type="EMBL" id="KAK1352390.1"/>
    </source>
</evidence>
<sequence>MVCTSTFRVFAAVLDVVPFPSYLRLAVALLGAEHVIGVDVDAESLEVASTNAEDLEAAGAAFGALAIMEVIPKQYKHMVMNIQTRHGGDGATEDDGGRPDHM</sequence>